<evidence type="ECO:0000256" key="2">
    <source>
        <dbReference type="ARBA" id="ARBA00011738"/>
    </source>
</evidence>
<dbReference type="InterPro" id="IPR023927">
    <property type="entry name" value="SbnA"/>
</dbReference>
<reference evidence="7 8" key="1">
    <citation type="submission" date="2023-07" db="EMBL/GenBank/DDBJ databases">
        <authorList>
            <person name="Girao M."/>
            <person name="Carvalho M.F."/>
        </authorList>
    </citation>
    <scope>NUCLEOTIDE SEQUENCE [LARGE SCALE GENOMIC DNA]</scope>
    <source>
        <strain evidence="7 8">66/93</strain>
    </source>
</reference>
<dbReference type="PROSITE" id="PS00165">
    <property type="entry name" value="DEHYDRATASE_SER_THR"/>
    <property type="match status" value="1"/>
</dbReference>
<sequence length="696" mass="73296">MTTLSGPREPIGPELFVDLAPLFGPDLHMKCEGLNLGGSIKLRAAASMVAAAERARLLREDTVLVESSSGNLGVALSAVAARKGLRFVCVTDHRCNGTTTAAMRALGAEVVTVREPAPRGGLLQARLDRVRALCAEDDRYLWLNQYANPANWGAHYEGTAPEILKHMPDLDVLFVGVGTGGTAMGCARYFLDSGSHARLVAVDAVGSVTFGRAPGPRLIPGLGAGVAPPMFDAAAFDDLVEVTELDTVRACRALAGRGLLLGGSTGTVVAGALQWLERHDPGRTLRSVCISPDMGERYLSTIYDDQWVLEHFGPRGLAPSGGPGPPAPAPAPPVIPPGTRPAAPAGAAAQRPLPSRWEESTPAMFDFTMVPGPVVHEILREDRAAVIDVVRRTYLRHRAGETVNPDSHFLRFPEKPDARIIALPAFVDADVRLAGIKWVSSFPANTAAGRPRASAVLVLNDYETGHPVACLEAAAISSARTAASAAITATALRPSGYRGTTISVVGAGVIARNVCDYLHTAHVRPDRYLVHDLHEESGQALVRHIRDTQGAPAEFTASLDGALAADTVVFTTTATTPYVHTPFAPGQLVLNISLRDLAPGVVLAAANILDDVEHCLKADTSPHLAEQATGGRGFVTGTLADVLGGAVRPGTDRPVVFSPFGLGVLDIAVGAHVLDRAREAGTAVEVADFFAETRRW</sequence>
<evidence type="ECO:0000256" key="4">
    <source>
        <dbReference type="ARBA" id="ARBA00022898"/>
    </source>
</evidence>
<dbReference type="SUPFAM" id="SSF53686">
    <property type="entry name" value="Tryptophan synthase beta subunit-like PLP-dependent enzymes"/>
    <property type="match status" value="1"/>
</dbReference>
<organism evidence="7 8">
    <name type="scientific">Nocardiopsis tropica</name>
    <dbReference type="NCBI Taxonomy" id="109330"/>
    <lineage>
        <taxon>Bacteria</taxon>
        <taxon>Bacillati</taxon>
        <taxon>Actinomycetota</taxon>
        <taxon>Actinomycetes</taxon>
        <taxon>Streptosporangiales</taxon>
        <taxon>Nocardiopsidaceae</taxon>
        <taxon>Nocardiopsis</taxon>
    </lineage>
</organism>
<dbReference type="InterPro" id="IPR036291">
    <property type="entry name" value="NAD(P)-bd_dom_sf"/>
</dbReference>
<comment type="cofactor">
    <cofactor evidence="1">
        <name>pyridoxal 5'-phosphate</name>
        <dbReference type="ChEBI" id="CHEBI:597326"/>
    </cofactor>
</comment>
<evidence type="ECO:0000256" key="3">
    <source>
        <dbReference type="ARBA" id="ARBA00022679"/>
    </source>
</evidence>
<dbReference type="RefSeq" id="WP_330158302.1">
    <property type="nucleotide sequence ID" value="NZ_BAAAJA010000011.1"/>
</dbReference>
<dbReference type="NCBIfam" id="TIGR03944">
    <property type="entry name" value="dehyd_SbnB_fam"/>
    <property type="match status" value="1"/>
</dbReference>
<comment type="caution">
    <text evidence="7">The sequence shown here is derived from an EMBL/GenBank/DDBJ whole genome shotgun (WGS) entry which is preliminary data.</text>
</comment>
<feature type="domain" description="Tryptophan synthase beta chain-like PALP" evidence="6">
    <location>
        <begin position="19"/>
        <end position="286"/>
    </location>
</feature>
<gene>
    <name evidence="7" type="primary">sbnB</name>
    <name evidence="7" type="ORF">Q8A49_11630</name>
</gene>
<dbReference type="InterPro" id="IPR001926">
    <property type="entry name" value="TrpB-like_PALP"/>
</dbReference>
<dbReference type="InterPro" id="IPR003462">
    <property type="entry name" value="ODC_Mu_crystall"/>
</dbReference>
<proteinExistence type="predicted"/>
<dbReference type="InterPro" id="IPR036052">
    <property type="entry name" value="TrpB-like_PALP_sf"/>
</dbReference>
<dbReference type="Gene3D" id="3.40.50.1100">
    <property type="match status" value="2"/>
</dbReference>
<feature type="compositionally biased region" description="Pro residues" evidence="5">
    <location>
        <begin position="322"/>
        <end position="339"/>
    </location>
</feature>
<name>A0ABU7KPS9_9ACTN</name>
<dbReference type="PANTHER" id="PTHR10314">
    <property type="entry name" value="CYSTATHIONINE BETA-SYNTHASE"/>
    <property type="match status" value="1"/>
</dbReference>
<dbReference type="Gene3D" id="3.40.50.720">
    <property type="entry name" value="NAD(P)-binding Rossmann-like Domain"/>
    <property type="match status" value="1"/>
</dbReference>
<feature type="region of interest" description="Disordered" evidence="5">
    <location>
        <begin position="314"/>
        <end position="354"/>
    </location>
</feature>
<dbReference type="SUPFAM" id="SSF51735">
    <property type="entry name" value="NAD(P)-binding Rossmann-fold domains"/>
    <property type="match status" value="1"/>
</dbReference>
<keyword evidence="3" id="KW-0808">Transferase</keyword>
<dbReference type="CDD" id="cd01561">
    <property type="entry name" value="CBS_like"/>
    <property type="match status" value="1"/>
</dbReference>
<dbReference type="InterPro" id="IPR050214">
    <property type="entry name" value="Cys_Synth/Cystath_Beta-Synth"/>
</dbReference>
<dbReference type="NCBIfam" id="TIGR03945">
    <property type="entry name" value="PLP_SbnA_fam"/>
    <property type="match status" value="1"/>
</dbReference>
<evidence type="ECO:0000313" key="8">
    <source>
        <dbReference type="Proteomes" id="UP001348641"/>
    </source>
</evidence>
<keyword evidence="4" id="KW-0663">Pyridoxal phosphate</keyword>
<dbReference type="EMBL" id="JAUUCC010000024">
    <property type="protein sequence ID" value="MEE2051142.1"/>
    <property type="molecule type" value="Genomic_DNA"/>
</dbReference>
<dbReference type="InterPro" id="IPR000634">
    <property type="entry name" value="Ser/Thr_deHydtase_PyrdxlP-BS"/>
</dbReference>
<evidence type="ECO:0000256" key="1">
    <source>
        <dbReference type="ARBA" id="ARBA00001933"/>
    </source>
</evidence>
<evidence type="ECO:0000256" key="5">
    <source>
        <dbReference type="SAM" id="MobiDB-lite"/>
    </source>
</evidence>
<dbReference type="InterPro" id="IPR023866">
    <property type="entry name" value="SbnB"/>
</dbReference>
<dbReference type="InterPro" id="IPR023401">
    <property type="entry name" value="ODC_N"/>
</dbReference>
<evidence type="ECO:0000313" key="7">
    <source>
        <dbReference type="EMBL" id="MEE2051142.1"/>
    </source>
</evidence>
<dbReference type="Pfam" id="PF00291">
    <property type="entry name" value="PALP"/>
    <property type="match status" value="1"/>
</dbReference>
<accession>A0ABU7KPS9</accession>
<feature type="compositionally biased region" description="Low complexity" evidence="5">
    <location>
        <begin position="340"/>
        <end position="354"/>
    </location>
</feature>
<dbReference type="Gene3D" id="3.30.1780.10">
    <property type="entry name" value="ornithine cyclodeaminase, domain 1"/>
    <property type="match status" value="1"/>
</dbReference>
<dbReference type="Proteomes" id="UP001348641">
    <property type="component" value="Unassembled WGS sequence"/>
</dbReference>
<dbReference type="Pfam" id="PF02423">
    <property type="entry name" value="OCD_Mu_crystall"/>
    <property type="match status" value="1"/>
</dbReference>
<comment type="subunit">
    <text evidence="2">Homodimer.</text>
</comment>
<protein>
    <submittedName>
        <fullName evidence="7">2,3-diaminopropionate biosynthesis protein SbnB</fullName>
    </submittedName>
</protein>
<evidence type="ECO:0000259" key="6">
    <source>
        <dbReference type="Pfam" id="PF00291"/>
    </source>
</evidence>